<dbReference type="InterPro" id="IPR029062">
    <property type="entry name" value="Class_I_gatase-like"/>
</dbReference>
<dbReference type="AlphaFoldDB" id="A0A6G1HLF5"/>
<reference evidence="2" key="1">
    <citation type="journal article" date="2020" name="Stud. Mycol.">
        <title>101 Dothideomycetes genomes: a test case for predicting lifestyles and emergence of pathogens.</title>
        <authorList>
            <person name="Haridas S."/>
            <person name="Albert R."/>
            <person name="Binder M."/>
            <person name="Bloem J."/>
            <person name="Labutti K."/>
            <person name="Salamov A."/>
            <person name="Andreopoulos B."/>
            <person name="Baker S."/>
            <person name="Barry K."/>
            <person name="Bills G."/>
            <person name="Bluhm B."/>
            <person name="Cannon C."/>
            <person name="Castanera R."/>
            <person name="Culley D."/>
            <person name="Daum C."/>
            <person name="Ezra D."/>
            <person name="Gonzalez J."/>
            <person name="Henrissat B."/>
            <person name="Kuo A."/>
            <person name="Liang C."/>
            <person name="Lipzen A."/>
            <person name="Lutzoni F."/>
            <person name="Magnuson J."/>
            <person name="Mondo S."/>
            <person name="Nolan M."/>
            <person name="Ohm R."/>
            <person name="Pangilinan J."/>
            <person name="Park H.-J."/>
            <person name="Ramirez L."/>
            <person name="Alfaro M."/>
            <person name="Sun H."/>
            <person name="Tritt A."/>
            <person name="Yoshinaga Y."/>
            <person name="Zwiers L.-H."/>
            <person name="Turgeon B."/>
            <person name="Goodwin S."/>
            <person name="Spatafora J."/>
            <person name="Crous P."/>
            <person name="Grigoriev I."/>
        </authorList>
    </citation>
    <scope>NUCLEOTIDE SEQUENCE</scope>
    <source>
        <strain evidence="2">CBS 262.69</strain>
    </source>
</reference>
<evidence type="ECO:0000313" key="3">
    <source>
        <dbReference type="Proteomes" id="UP000799640"/>
    </source>
</evidence>
<protein>
    <submittedName>
        <fullName evidence="2">Class I glutamine amidotransferase-like protein</fullName>
    </submittedName>
</protein>
<keyword evidence="2" id="KW-0315">Glutamine amidotransferase</keyword>
<dbReference type="Gene3D" id="3.40.50.880">
    <property type="match status" value="1"/>
</dbReference>
<dbReference type="EMBL" id="ML996706">
    <property type="protein sequence ID" value="KAF2396595.1"/>
    <property type="molecule type" value="Genomic_DNA"/>
</dbReference>
<dbReference type="SUPFAM" id="SSF52317">
    <property type="entry name" value="Class I glutamine amidotransferase-like"/>
    <property type="match status" value="1"/>
</dbReference>
<keyword evidence="2" id="KW-0808">Transferase</keyword>
<organism evidence="2 3">
    <name type="scientific">Trichodelitschia bisporula</name>
    <dbReference type="NCBI Taxonomy" id="703511"/>
    <lineage>
        <taxon>Eukaryota</taxon>
        <taxon>Fungi</taxon>
        <taxon>Dikarya</taxon>
        <taxon>Ascomycota</taxon>
        <taxon>Pezizomycotina</taxon>
        <taxon>Dothideomycetes</taxon>
        <taxon>Dothideomycetes incertae sedis</taxon>
        <taxon>Phaeotrichales</taxon>
        <taxon>Phaeotrichaceae</taxon>
        <taxon>Trichodelitschia</taxon>
    </lineage>
</organism>
<dbReference type="PANTHER" id="PTHR42695:SF5">
    <property type="entry name" value="GLUTAMINE AMIDOTRANSFERASE YLR126C-RELATED"/>
    <property type="match status" value="1"/>
</dbReference>
<sequence length="250" mass="27773">MKLPLRIAILECDTPLTNTKAKFGGYGGVFKQLLERAAETLKQPGLSATEGLELSFYDVVQSKSYPALDDIDAILITGSKHSAYLDDPWILDLVEFVKTTLHQERVRIIGVCFGHQIVGRALGQRVYLGDAGWEVSVTPIELSEAGKALFQRPELSLYQMHRDIVYGCPSGVEQLGSTDGCSNQGMYQKDRLITVQGHPEFTKEIEEEILHARHAAGIFPDGIYEDAIKRLPDHDQGVEVGKAFLRFLLN</sequence>
<dbReference type="GO" id="GO:0005634">
    <property type="term" value="C:nucleus"/>
    <property type="evidence" value="ECO:0007669"/>
    <property type="project" value="TreeGrafter"/>
</dbReference>
<dbReference type="OrthoDB" id="92161at2759"/>
<evidence type="ECO:0000259" key="1">
    <source>
        <dbReference type="Pfam" id="PF00117"/>
    </source>
</evidence>
<gene>
    <name evidence="2" type="ORF">EJ06DRAFT_569365</name>
</gene>
<dbReference type="InterPro" id="IPR017926">
    <property type="entry name" value="GATASE"/>
</dbReference>
<proteinExistence type="predicted"/>
<dbReference type="PROSITE" id="PS51273">
    <property type="entry name" value="GATASE_TYPE_1"/>
    <property type="match status" value="1"/>
</dbReference>
<dbReference type="CDD" id="cd01741">
    <property type="entry name" value="GATase1_1"/>
    <property type="match status" value="1"/>
</dbReference>
<keyword evidence="3" id="KW-1185">Reference proteome</keyword>
<name>A0A6G1HLF5_9PEZI</name>
<dbReference type="Pfam" id="PF00117">
    <property type="entry name" value="GATase"/>
    <property type="match status" value="1"/>
</dbReference>
<dbReference type="PANTHER" id="PTHR42695">
    <property type="entry name" value="GLUTAMINE AMIDOTRANSFERASE YLR126C-RELATED"/>
    <property type="match status" value="1"/>
</dbReference>
<dbReference type="InterPro" id="IPR044992">
    <property type="entry name" value="ChyE-like"/>
</dbReference>
<dbReference type="GO" id="GO:0016740">
    <property type="term" value="F:transferase activity"/>
    <property type="evidence" value="ECO:0007669"/>
    <property type="project" value="UniProtKB-KW"/>
</dbReference>
<accession>A0A6G1HLF5</accession>
<evidence type="ECO:0000313" key="2">
    <source>
        <dbReference type="EMBL" id="KAF2396595.1"/>
    </source>
</evidence>
<feature type="domain" description="Glutamine amidotransferase" evidence="1">
    <location>
        <begin position="68"/>
        <end position="206"/>
    </location>
</feature>
<dbReference type="Proteomes" id="UP000799640">
    <property type="component" value="Unassembled WGS sequence"/>
</dbReference>
<dbReference type="GO" id="GO:0005829">
    <property type="term" value="C:cytosol"/>
    <property type="evidence" value="ECO:0007669"/>
    <property type="project" value="TreeGrafter"/>
</dbReference>